<keyword evidence="1" id="KW-1133">Transmembrane helix</keyword>
<protein>
    <submittedName>
        <fullName evidence="2">Uncharacterized protein</fullName>
    </submittedName>
</protein>
<evidence type="ECO:0000313" key="3">
    <source>
        <dbReference type="Proteomes" id="UP000004095"/>
    </source>
</evidence>
<accession>A1ZKA2</accession>
<evidence type="ECO:0000313" key="2">
    <source>
        <dbReference type="EMBL" id="EAY29128.1"/>
    </source>
</evidence>
<organism evidence="2 3">
    <name type="scientific">Microscilla marina ATCC 23134</name>
    <dbReference type="NCBI Taxonomy" id="313606"/>
    <lineage>
        <taxon>Bacteria</taxon>
        <taxon>Pseudomonadati</taxon>
        <taxon>Bacteroidota</taxon>
        <taxon>Cytophagia</taxon>
        <taxon>Cytophagales</taxon>
        <taxon>Microscillaceae</taxon>
        <taxon>Microscilla</taxon>
    </lineage>
</organism>
<evidence type="ECO:0000256" key="1">
    <source>
        <dbReference type="SAM" id="Phobius"/>
    </source>
</evidence>
<dbReference type="Proteomes" id="UP000004095">
    <property type="component" value="Unassembled WGS sequence"/>
</dbReference>
<dbReference type="OrthoDB" id="1151358at2"/>
<keyword evidence="1" id="KW-0472">Membrane</keyword>
<keyword evidence="1" id="KW-0812">Transmembrane</keyword>
<comment type="caution">
    <text evidence="2">The sequence shown here is derived from an EMBL/GenBank/DDBJ whole genome shotgun (WGS) entry which is preliminary data.</text>
</comment>
<sequence>MKEDFIKKLNIIWFALIFGQVIFLCVILLVFQDSGINESSQGLLEYVAVGALLPMVMMSQVLYKKQIQRAQASEAAEEDKLMMYQTATIVKAGLLEGGNIFCLVAYLLTGVQWLLIPIVAVLGLFFMQRPSVQKYDIEVGSRF</sequence>
<dbReference type="RefSeq" id="WP_002696712.1">
    <property type="nucleotide sequence ID" value="NZ_AAWS01000012.1"/>
</dbReference>
<dbReference type="AlphaFoldDB" id="A1ZKA2"/>
<proteinExistence type="predicted"/>
<feature type="transmembrane region" description="Helical" evidence="1">
    <location>
        <begin position="12"/>
        <end position="31"/>
    </location>
</feature>
<feature type="transmembrane region" description="Helical" evidence="1">
    <location>
        <begin position="43"/>
        <end position="63"/>
    </location>
</feature>
<keyword evidence="3" id="KW-1185">Reference proteome</keyword>
<feature type="transmembrane region" description="Helical" evidence="1">
    <location>
        <begin position="100"/>
        <end position="126"/>
    </location>
</feature>
<dbReference type="EMBL" id="AAWS01000012">
    <property type="protein sequence ID" value="EAY29128.1"/>
    <property type="molecule type" value="Genomic_DNA"/>
</dbReference>
<name>A1ZKA2_MICM2</name>
<gene>
    <name evidence="2" type="ORF">M23134_02319</name>
</gene>
<reference evidence="2 3" key="1">
    <citation type="submission" date="2007-01" db="EMBL/GenBank/DDBJ databases">
        <authorList>
            <person name="Haygood M."/>
            <person name="Podell S."/>
            <person name="Anderson C."/>
            <person name="Hopkinson B."/>
            <person name="Roe K."/>
            <person name="Barbeau K."/>
            <person name="Gaasterland T."/>
            <person name="Ferriera S."/>
            <person name="Johnson J."/>
            <person name="Kravitz S."/>
            <person name="Beeson K."/>
            <person name="Sutton G."/>
            <person name="Rogers Y.-H."/>
            <person name="Friedman R."/>
            <person name="Frazier M."/>
            <person name="Venter J.C."/>
        </authorList>
    </citation>
    <scope>NUCLEOTIDE SEQUENCE [LARGE SCALE GENOMIC DNA]</scope>
    <source>
        <strain evidence="2 3">ATCC 23134</strain>
    </source>
</reference>